<evidence type="ECO:0000313" key="1">
    <source>
        <dbReference type="EMBL" id="PZQ45161.1"/>
    </source>
</evidence>
<dbReference type="Pfam" id="PF08873">
    <property type="entry name" value="Phage_Mu_Gp37"/>
    <property type="match status" value="1"/>
</dbReference>
<gene>
    <name evidence="1" type="ORF">DI551_08210</name>
</gene>
<comment type="caution">
    <text evidence="1">The sequence shown here is derived from an EMBL/GenBank/DDBJ whole genome shotgun (WGS) entry which is preliminary data.</text>
</comment>
<evidence type="ECO:0000313" key="2">
    <source>
        <dbReference type="Proteomes" id="UP000249417"/>
    </source>
</evidence>
<dbReference type="EMBL" id="QFQB01000060">
    <property type="protein sequence ID" value="PZQ45161.1"/>
    <property type="molecule type" value="Genomic_DNA"/>
</dbReference>
<dbReference type="Proteomes" id="UP000249417">
    <property type="component" value="Unassembled WGS sequence"/>
</dbReference>
<sequence length="200" mass="22304">MIGVIEQKALDRLKAANEARSNYKLAKIATYGGEFSQDNLRSVVRDFPAVWIMFDGAEAINDSQQRTKVRARFAFFVAAKSLRSEEEGRHGSSINPGAYTIIGDVLSLFLKQTLELDIDPFNLQDIRLIYSDRADSGLLSVYAIALTTSFDIEAINEEDNNVGVFATYHANWDIPIHGNVDRDIPSDDTADATDHVEMEQ</sequence>
<organism evidence="1 2">
    <name type="scientific">Micavibrio aeruginosavorus</name>
    <dbReference type="NCBI Taxonomy" id="349221"/>
    <lineage>
        <taxon>Bacteria</taxon>
        <taxon>Pseudomonadati</taxon>
        <taxon>Bdellovibrionota</taxon>
        <taxon>Bdellovibrionia</taxon>
        <taxon>Bdellovibrionales</taxon>
        <taxon>Pseudobdellovibrionaceae</taxon>
        <taxon>Micavibrio</taxon>
    </lineage>
</organism>
<proteinExistence type="predicted"/>
<reference evidence="1 2" key="1">
    <citation type="submission" date="2017-08" db="EMBL/GenBank/DDBJ databases">
        <title>Infants hospitalized years apart are colonized by the same room-sourced microbial strains.</title>
        <authorList>
            <person name="Brooks B."/>
            <person name="Olm M.R."/>
            <person name="Firek B.A."/>
            <person name="Baker R."/>
            <person name="Thomas B.C."/>
            <person name="Morowitz M.J."/>
            <person name="Banfield J.F."/>
        </authorList>
    </citation>
    <scope>NUCLEOTIDE SEQUENCE [LARGE SCALE GENOMIC DNA]</scope>
    <source>
        <strain evidence="1">S2_005_002_R2_29</strain>
    </source>
</reference>
<accession>A0A2W5MV49</accession>
<protein>
    <recommendedName>
        <fullName evidence="3">DUF1834 domain-containing protein</fullName>
    </recommendedName>
</protein>
<dbReference type="InterPro" id="IPR014972">
    <property type="entry name" value="Phage_Mu_Gp37"/>
</dbReference>
<dbReference type="AlphaFoldDB" id="A0A2W5MV49"/>
<evidence type="ECO:0008006" key="3">
    <source>
        <dbReference type="Google" id="ProtNLM"/>
    </source>
</evidence>
<name>A0A2W5MV49_9BACT</name>